<feature type="domain" description="DNA2/NAM7 helicase-like C-terminal" evidence="2">
    <location>
        <begin position="1017"/>
        <end position="1194"/>
    </location>
</feature>
<dbReference type="InterPro" id="IPR045055">
    <property type="entry name" value="DNA2/NAM7-like"/>
</dbReference>
<dbReference type="Pfam" id="PF13195">
    <property type="entry name" value="DUF4011"/>
    <property type="match status" value="1"/>
</dbReference>
<dbReference type="KEGG" id="fpf:DCC35_17850"/>
<proteinExistence type="predicted"/>
<protein>
    <submittedName>
        <fullName evidence="3">DNA helicase I</fullName>
    </submittedName>
</protein>
<feature type="domain" description="DNA2/NAM7 helicase helicase" evidence="1">
    <location>
        <begin position="298"/>
        <end position="433"/>
    </location>
</feature>
<dbReference type="Gene3D" id="3.40.50.300">
    <property type="entry name" value="P-loop containing nucleotide triphosphate hydrolases"/>
    <property type="match status" value="3"/>
</dbReference>
<dbReference type="Proteomes" id="UP000298616">
    <property type="component" value="Chromosome"/>
</dbReference>
<gene>
    <name evidence="3" type="ORF">DCC35_17850</name>
</gene>
<dbReference type="InterPro" id="IPR025103">
    <property type="entry name" value="DUF4011"/>
</dbReference>
<dbReference type="InterPro" id="IPR027417">
    <property type="entry name" value="P-loop_NTPase"/>
</dbReference>
<evidence type="ECO:0000313" key="4">
    <source>
        <dbReference type="Proteomes" id="UP000298616"/>
    </source>
</evidence>
<dbReference type="OrthoDB" id="9757917at2"/>
<dbReference type="Pfam" id="PF13087">
    <property type="entry name" value="AAA_12"/>
    <property type="match status" value="1"/>
</dbReference>
<feature type="domain" description="DNA2/NAM7 helicase helicase" evidence="1">
    <location>
        <begin position="856"/>
        <end position="989"/>
    </location>
</feature>
<accession>A0A4D7KAP8</accession>
<keyword evidence="4" id="KW-1185">Reference proteome</keyword>
<dbReference type="InterPro" id="IPR047187">
    <property type="entry name" value="SF1_C_Upf1"/>
</dbReference>
<evidence type="ECO:0000313" key="3">
    <source>
        <dbReference type="EMBL" id="QCK16458.1"/>
    </source>
</evidence>
<dbReference type="RefSeq" id="WP_137092047.1">
    <property type="nucleotide sequence ID" value="NZ_CP028923.1"/>
</dbReference>
<dbReference type="CDD" id="cd18808">
    <property type="entry name" value="SF1_C_Upf1"/>
    <property type="match status" value="1"/>
</dbReference>
<keyword evidence="3" id="KW-0347">Helicase</keyword>
<dbReference type="EMBL" id="CP028923">
    <property type="protein sequence ID" value="QCK16458.1"/>
    <property type="molecule type" value="Genomic_DNA"/>
</dbReference>
<dbReference type="Pfam" id="PF13086">
    <property type="entry name" value="AAA_11"/>
    <property type="match status" value="2"/>
</dbReference>
<evidence type="ECO:0000259" key="1">
    <source>
        <dbReference type="Pfam" id="PF13086"/>
    </source>
</evidence>
<keyword evidence="3" id="KW-0067">ATP-binding</keyword>
<organism evidence="3 4">
    <name type="scientific">Mangrovivirga cuniculi</name>
    <dbReference type="NCBI Taxonomy" id="2715131"/>
    <lineage>
        <taxon>Bacteria</taxon>
        <taxon>Pseudomonadati</taxon>
        <taxon>Bacteroidota</taxon>
        <taxon>Cytophagia</taxon>
        <taxon>Cytophagales</taxon>
        <taxon>Mangrovivirgaceae</taxon>
        <taxon>Mangrovivirga</taxon>
    </lineage>
</organism>
<reference evidence="3 4" key="1">
    <citation type="submission" date="2018-04" db="EMBL/GenBank/DDBJ databases">
        <title>Complete genome uncultured novel isolate.</title>
        <authorList>
            <person name="Merlino G."/>
        </authorList>
    </citation>
    <scope>NUCLEOTIDE SEQUENCE [LARGE SCALE GENOMIC DNA]</scope>
    <source>
        <strain evidence="4">R1DC9</strain>
    </source>
</reference>
<dbReference type="InterPro" id="IPR041679">
    <property type="entry name" value="DNA2/NAM7-like_C"/>
</dbReference>
<dbReference type="GO" id="GO:0004386">
    <property type="term" value="F:helicase activity"/>
    <property type="evidence" value="ECO:0007669"/>
    <property type="project" value="UniProtKB-KW"/>
</dbReference>
<dbReference type="SUPFAM" id="SSF52540">
    <property type="entry name" value="P-loop containing nucleoside triphosphate hydrolases"/>
    <property type="match status" value="1"/>
</dbReference>
<name>A0A4D7KAP8_9BACT</name>
<evidence type="ECO:0000259" key="2">
    <source>
        <dbReference type="Pfam" id="PF13087"/>
    </source>
</evidence>
<dbReference type="PANTHER" id="PTHR10887:SF530">
    <property type="entry name" value="SUPERFAMILY I DNA HELICASES"/>
    <property type="match status" value="1"/>
</dbReference>
<dbReference type="PANTHER" id="PTHR10887">
    <property type="entry name" value="DNA2/NAM7 HELICASE FAMILY"/>
    <property type="match status" value="1"/>
</dbReference>
<dbReference type="InterPro" id="IPR041677">
    <property type="entry name" value="DNA2/NAM7_AAA_11"/>
</dbReference>
<keyword evidence="3" id="KW-0547">Nucleotide-binding</keyword>
<keyword evidence="3" id="KW-0378">Hydrolase</keyword>
<sequence>MNTLLREYLKKLTNISGSNRTLQMLRLPKAQFLDIHEFHTVTAEGKSYDIIEGLIKKDKKIFLCPFIDPRDGESNELSSRLRKLQRMDNFVYEERGARDLYIGWPFIEGKFTDGTYLRTPLIYFPVKLWLESNKWYLKPRSEESISLNKAFILAYAYYNDLPPDENLMERVLDDALGDDIAFKTKVYSLLKESSVELNFNSETFSTELETFQEKLKPEIEKSGSPGEIKLEMNAILGLFPQTGSYQVPDYLKWIEKDEYEDVESFFMTKKIENILHEETASGYHSPIKEEELFLPFQVDAFQEDAIKTVKNGNSVVVHGPPGTGKSQLICNLVSDYISRGKNVLVVCQKRVALDVVYKRLSDIGLDEFSALVHDFKEDRRDIYYKINRLISDLREFERLNNGLDTIQLERDFLQTCRRIDQINEELEEYKSALFDLEEFGLSIKDLYLKTDLNKPKIDLRQYYREFDQLRTEEFLQKSKSIRSFGTKFTQDNYPLSSRMSFSKLSIHDRQTILKYLEQMPDAAQKIKDVSNSLLKRDLSFHEAEYIYNSGEQIENLLSLIKSKQVYRAFVRMVNYSNDGKSDLKWLSGKERIINDCFKKYGPEISLKASELGRFQEALEEAMTKRRNVFKWIRWRLFSKDKFFIKRVITANGLKYDREGFNILVEKIDNRLNLEHNLSDIKNKKWLSDLPESYEKVNFQTWFFNQKKALTAKIEFSNLRNFKEYFNLENISNKELKATLEQLLEEFAVIPEYKSDWTKFFTEKLINRLMSEPERIKHVEKAVLDDFDDLCEFDKLWESFAEHEKEVFNKVVEFQNSENDDQLNFEAIFLNSVYLSWIEHIEVKYPVLRLVSTTKFKQMIKELQYLVKKKQELVIEITLLNVREKTYEDLEFNRLNNRVTYRDLEHQVTKKRKIWPIRKLIENFEEEIFKLLPCWLASPETVSAVFPFNRKVFDLVIFDEASQCFVEKGLPAIYRGSQVVVAGDEKQLRPHDLYKVRWDDDELDHPDLNIDSLLDLSKRYLPSVQLKGHYRSKTPDLISFSNEEFYNNNLRLLPNLKDVNQNEGAIDYIKVDGIWSDHKNEIEAQKVIDLLISIPDDYPGKTAGVVTFNARQQDLINDLIESEIMKGKRLPSDYFVKNIENVQGDETDILIFSTAYAPDTKGKMKMQFGLLNQDGGENRLNVAVTRAKEKIIIVTSILPEQLKVKTSKFPGPKLLKKYLEYAKSVSDGQFTPSRIEYDVSKSGVYLTDKLKQLSSKNAHEFVLKEEMPFADLTVISKSGDYEALILTDDQQFYEGVSGKDWFAYLPIALKEKEWKYNHFYSRNYWLDSEKVNDKLRLIIH</sequence>